<dbReference type="Proteomes" id="UP000887576">
    <property type="component" value="Unplaced"/>
</dbReference>
<name>A0AC34QMF5_9BILA</name>
<dbReference type="WBParaSite" id="JU765_v2.g1771.t1">
    <property type="protein sequence ID" value="JU765_v2.g1771.t1"/>
    <property type="gene ID" value="JU765_v2.g1771"/>
</dbReference>
<sequence>MVCQCTLNAVAYSVLAYAAYCVFKAIYKIVYPFYLASAADLHQLAGARWAVVTGATDGIGKAYATEFAKKGFNVVLVSRTQSKLDATKEELAQKCPNIEIKTIAFDFTLANLDDYNKTLLDELKKLEIGVLVNNVGVSYEYPEVVHKIEGGNERLRDLVVVNTLPTTILTATVLSQMTTRHKGIIINISSSAAFAPMQLLATYSATKKYVNHFTEALKKLEIGVLVNNVGVSYEYPEVVHKIEGGNERLRDLVVVNTLPTTILTATVLSQMTTRHKGIIINISSSAAFAPMQLLATYSATKKYVNHFTEAVRREYAGQGITIQTVCPLMVATKLSKIRRSSFFAPFPEFFVKQALRTVGYVSETTGCFAHELQALVFALPDFLVDYVIAAEHKKTRAIALKKRSKTE</sequence>
<proteinExistence type="predicted"/>
<accession>A0AC34QMF5</accession>
<evidence type="ECO:0000313" key="2">
    <source>
        <dbReference type="WBParaSite" id="JU765_v2.g1771.t1"/>
    </source>
</evidence>
<organism evidence="1 2">
    <name type="scientific">Panagrolaimus sp. JU765</name>
    <dbReference type="NCBI Taxonomy" id="591449"/>
    <lineage>
        <taxon>Eukaryota</taxon>
        <taxon>Metazoa</taxon>
        <taxon>Ecdysozoa</taxon>
        <taxon>Nematoda</taxon>
        <taxon>Chromadorea</taxon>
        <taxon>Rhabditida</taxon>
        <taxon>Tylenchina</taxon>
        <taxon>Panagrolaimomorpha</taxon>
        <taxon>Panagrolaimoidea</taxon>
        <taxon>Panagrolaimidae</taxon>
        <taxon>Panagrolaimus</taxon>
    </lineage>
</organism>
<reference evidence="2" key="1">
    <citation type="submission" date="2022-11" db="UniProtKB">
        <authorList>
            <consortium name="WormBaseParasite"/>
        </authorList>
    </citation>
    <scope>IDENTIFICATION</scope>
</reference>
<protein>
    <submittedName>
        <fullName evidence="2">Uncharacterized protein</fullName>
    </submittedName>
</protein>
<evidence type="ECO:0000313" key="1">
    <source>
        <dbReference type="Proteomes" id="UP000887576"/>
    </source>
</evidence>